<dbReference type="EMBL" id="JHEG04000001">
    <property type="protein sequence ID" value="KAF3885151.1"/>
    <property type="molecule type" value="Genomic_DNA"/>
</dbReference>
<proteinExistence type="predicted"/>
<sequence length="197" mass="22183">MAYYRLYLRSHTELETRLAVYRVTLVWAASRSDSFVMKLIPDIYDIPEDEAQLRSLGKVTIISQSSSDSTDINSNAIATTLQNSVKQFATLAENITLNVGEIPKQIIEVKGEPRDEFVQKLTKTLPSQKAVTGELCPVEDLDLYAGTRPILRLRDYGSIHSIDLIEAEAECLRQALLHTHLDPSYLIESPQFPANYL</sequence>
<evidence type="ECO:0000313" key="1">
    <source>
        <dbReference type="EMBL" id="KAF3885151.1"/>
    </source>
</evidence>
<accession>A0A8S9SXR4</accession>
<reference evidence="1" key="2">
    <citation type="submission" date="2019-11" db="EMBL/GenBank/DDBJ databases">
        <title>Improved Assembly of Tolypothrix boutellei genome.</title>
        <authorList>
            <person name="Sarangi A.N."/>
            <person name="Mukherjee M."/>
            <person name="Ghosh S."/>
            <person name="Singh D."/>
            <person name="Das A."/>
            <person name="Kant S."/>
            <person name="Prusty A."/>
            <person name="Tripathy S."/>
        </authorList>
    </citation>
    <scope>NUCLEOTIDE SEQUENCE</scope>
    <source>
        <strain evidence="1">VB521301</strain>
    </source>
</reference>
<dbReference type="RefSeq" id="WP_167844631.1">
    <property type="nucleotide sequence ID" value="NZ_JHEG04000001.1"/>
</dbReference>
<keyword evidence="2" id="KW-1185">Reference proteome</keyword>
<dbReference type="AlphaFoldDB" id="A0A8S9SXR4"/>
<comment type="caution">
    <text evidence="1">The sequence shown here is derived from an EMBL/GenBank/DDBJ whole genome shotgun (WGS) entry which is preliminary data.</text>
</comment>
<protein>
    <submittedName>
        <fullName evidence="1">Uncharacterized protein</fullName>
    </submittedName>
</protein>
<name>A0A8S9SXR4_9CYAN</name>
<gene>
    <name evidence="1" type="ORF">DA73_0400006495</name>
</gene>
<dbReference type="Proteomes" id="UP000029738">
    <property type="component" value="Unassembled WGS sequence"/>
</dbReference>
<reference evidence="1" key="1">
    <citation type="journal article" date="2015" name="Genome Announc.">
        <title>Draft Genome Sequence of Tolypothrix boutellei Strain VB521301.</title>
        <authorList>
            <person name="Chandrababunaidu M.M."/>
            <person name="Singh D."/>
            <person name="Sen D."/>
            <person name="Bhan S."/>
            <person name="Das S."/>
            <person name="Gupta A."/>
            <person name="Adhikary S.P."/>
            <person name="Tripathy S."/>
        </authorList>
    </citation>
    <scope>NUCLEOTIDE SEQUENCE</scope>
    <source>
        <strain evidence="1">VB521301</strain>
    </source>
</reference>
<evidence type="ECO:0000313" key="2">
    <source>
        <dbReference type="Proteomes" id="UP000029738"/>
    </source>
</evidence>
<organism evidence="1 2">
    <name type="scientific">Tolypothrix bouteillei VB521301</name>
    <dbReference type="NCBI Taxonomy" id="1479485"/>
    <lineage>
        <taxon>Bacteria</taxon>
        <taxon>Bacillati</taxon>
        <taxon>Cyanobacteriota</taxon>
        <taxon>Cyanophyceae</taxon>
        <taxon>Nostocales</taxon>
        <taxon>Tolypothrichaceae</taxon>
        <taxon>Tolypothrix</taxon>
    </lineage>
</organism>